<protein>
    <submittedName>
        <fullName evidence="1">Uncharacterized protein</fullName>
    </submittedName>
</protein>
<sequence length="66" mass="7391">MACCAASPNGPYVHATGIDRPETYQRTRAHRHSKRTCQSLKGSKAQRPQISLFRSARVTVHPRTES</sequence>
<dbReference type="GeneID" id="18918285"/>
<accession>K5VZF2</accession>
<evidence type="ECO:0000313" key="2">
    <source>
        <dbReference type="Proteomes" id="UP000008370"/>
    </source>
</evidence>
<name>K5VZF2_PHACS</name>
<dbReference type="InParanoid" id="K5VZF2"/>
<dbReference type="HOGENOM" id="CLU_2831997_0_0_1"/>
<proteinExistence type="predicted"/>
<keyword evidence="2" id="KW-1185">Reference proteome</keyword>
<dbReference type="EMBL" id="JH930476">
    <property type="protein sequence ID" value="EKM51994.1"/>
    <property type="molecule type" value="Genomic_DNA"/>
</dbReference>
<gene>
    <name evidence="1" type="ORF">PHACADRAFT_262447</name>
</gene>
<reference evidence="1 2" key="1">
    <citation type="journal article" date="2012" name="BMC Genomics">
        <title>Comparative genomics of the white-rot fungi, Phanerochaete carnosa and P. chrysosporium, to elucidate the genetic basis of the distinct wood types they colonize.</title>
        <authorList>
            <person name="Suzuki H."/>
            <person name="MacDonald J."/>
            <person name="Syed K."/>
            <person name="Salamov A."/>
            <person name="Hori C."/>
            <person name="Aerts A."/>
            <person name="Henrissat B."/>
            <person name="Wiebenga A."/>
            <person name="vanKuyk P.A."/>
            <person name="Barry K."/>
            <person name="Lindquist E."/>
            <person name="LaButti K."/>
            <person name="Lapidus A."/>
            <person name="Lucas S."/>
            <person name="Coutinho P."/>
            <person name="Gong Y."/>
            <person name="Samejima M."/>
            <person name="Mahadevan R."/>
            <person name="Abou-Zaid M."/>
            <person name="de Vries R.P."/>
            <person name="Igarashi K."/>
            <person name="Yadav J.S."/>
            <person name="Grigoriev I.V."/>
            <person name="Master E.R."/>
        </authorList>
    </citation>
    <scope>NUCLEOTIDE SEQUENCE [LARGE SCALE GENOMIC DNA]</scope>
    <source>
        <strain evidence="1 2">HHB-10118-sp</strain>
    </source>
</reference>
<organism evidence="1 2">
    <name type="scientific">Phanerochaete carnosa (strain HHB-10118-sp)</name>
    <name type="common">White-rot fungus</name>
    <name type="synonym">Peniophora carnosa</name>
    <dbReference type="NCBI Taxonomy" id="650164"/>
    <lineage>
        <taxon>Eukaryota</taxon>
        <taxon>Fungi</taxon>
        <taxon>Dikarya</taxon>
        <taxon>Basidiomycota</taxon>
        <taxon>Agaricomycotina</taxon>
        <taxon>Agaricomycetes</taxon>
        <taxon>Polyporales</taxon>
        <taxon>Phanerochaetaceae</taxon>
        <taxon>Phanerochaete</taxon>
    </lineage>
</organism>
<dbReference type="Proteomes" id="UP000008370">
    <property type="component" value="Unassembled WGS sequence"/>
</dbReference>
<dbReference type="RefSeq" id="XP_007399784.1">
    <property type="nucleotide sequence ID" value="XM_007399722.1"/>
</dbReference>
<dbReference type="KEGG" id="pco:PHACADRAFT_262447"/>
<evidence type="ECO:0000313" key="1">
    <source>
        <dbReference type="EMBL" id="EKM51994.1"/>
    </source>
</evidence>
<dbReference type="AlphaFoldDB" id="K5VZF2"/>